<dbReference type="InterPro" id="IPR019399">
    <property type="entry name" value="Parkin_co-regulated_protein"/>
</dbReference>
<reference evidence="1 2" key="1">
    <citation type="submission" date="2013-11" db="EMBL/GenBank/DDBJ databases">
        <title>Genome sequencing of Stegodyphus mimosarum.</title>
        <authorList>
            <person name="Bechsgaard J."/>
        </authorList>
    </citation>
    <scope>NUCLEOTIDE SEQUENCE [LARGE SCALE GENOMIC DNA]</scope>
</reference>
<evidence type="ECO:0000313" key="1">
    <source>
        <dbReference type="EMBL" id="KFM65209.1"/>
    </source>
</evidence>
<accession>A0A087TJC0</accession>
<dbReference type="PANTHER" id="PTHR21207">
    <property type="entry name" value="PARKIN COREGULATED GENE PROTEIN PARK2 COREGULATED"/>
    <property type="match status" value="1"/>
</dbReference>
<evidence type="ECO:0000313" key="2">
    <source>
        <dbReference type="Proteomes" id="UP000054359"/>
    </source>
</evidence>
<dbReference type="AlphaFoldDB" id="A0A087TJC0"/>
<feature type="non-terminal residue" evidence="1">
    <location>
        <position position="95"/>
    </location>
</feature>
<dbReference type="Pfam" id="PF10274">
    <property type="entry name" value="ParcG"/>
    <property type="match status" value="1"/>
</dbReference>
<name>A0A087TJC0_STEMI</name>
<organism evidence="1 2">
    <name type="scientific">Stegodyphus mimosarum</name>
    <name type="common">African social velvet spider</name>
    <dbReference type="NCBI Taxonomy" id="407821"/>
    <lineage>
        <taxon>Eukaryota</taxon>
        <taxon>Metazoa</taxon>
        <taxon>Ecdysozoa</taxon>
        <taxon>Arthropoda</taxon>
        <taxon>Chelicerata</taxon>
        <taxon>Arachnida</taxon>
        <taxon>Araneae</taxon>
        <taxon>Araneomorphae</taxon>
        <taxon>Entelegynae</taxon>
        <taxon>Eresoidea</taxon>
        <taxon>Eresidae</taxon>
        <taxon>Stegodyphus</taxon>
    </lineage>
</organism>
<dbReference type="OrthoDB" id="5954824at2759"/>
<dbReference type="Proteomes" id="UP000054359">
    <property type="component" value="Unassembled WGS sequence"/>
</dbReference>
<proteinExistence type="predicted"/>
<sequence>MMNACSVIQKLATVSPLVGTALIKYYRVLLIPFFSKYKTVRSGFKEGEIDYGQRKRDLGTVIDETLDLLDRTGGQDAYVEIKYAVPTFESVYHNA</sequence>
<dbReference type="GO" id="GO:0030544">
    <property type="term" value="F:Hsp70 protein binding"/>
    <property type="evidence" value="ECO:0007669"/>
    <property type="project" value="TreeGrafter"/>
</dbReference>
<gene>
    <name evidence="1" type="ORF">X975_10286</name>
</gene>
<protein>
    <submittedName>
        <fullName evidence="1">Parkin coregulated protein-like protein</fullName>
    </submittedName>
</protein>
<dbReference type="EMBL" id="KK115484">
    <property type="protein sequence ID" value="KFM65209.1"/>
    <property type="molecule type" value="Genomic_DNA"/>
</dbReference>
<dbReference type="STRING" id="407821.A0A087TJC0"/>
<dbReference type="GO" id="GO:0051879">
    <property type="term" value="F:Hsp90 protein binding"/>
    <property type="evidence" value="ECO:0007669"/>
    <property type="project" value="TreeGrafter"/>
</dbReference>
<keyword evidence="2" id="KW-1185">Reference proteome</keyword>
<dbReference type="PANTHER" id="PTHR21207:SF2">
    <property type="entry name" value="PARKIN COREGULATED GENE PROTEIN"/>
    <property type="match status" value="1"/>
</dbReference>